<dbReference type="Proteomes" id="UP000005237">
    <property type="component" value="Unassembled WGS sequence"/>
</dbReference>
<dbReference type="PANTHER" id="PTHR13161">
    <property type="entry name" value="SPLICING FACTOR SUPPRESSOR OF WHITE APRICOT"/>
    <property type="match status" value="1"/>
</dbReference>
<sequence>MWHEARRQEKILRSTMIDQSKRAERKRRFFENVRKDPEQFMQIHGRKAQIHTDLSIVRAAEDSNILRPWQGDPKITIDRFDVRSHLSKMDLLDQDDTFPSKKKQEDGCIDEKEQIVTEFERYRVLIINDYKKVTEKQYLRRIADREFCFAEKEHAKKIEAEKKKKSAEKKSKIGFSYDDSEVVKGGKEEFEKDDQSDGEEDIDEMQDLDVDLDTAHLNPETQRVVNKSGEEFGVKRGIFCALLRADQQALKDAAELKKIDRQKSQLSVRFFYM</sequence>
<evidence type="ECO:0000256" key="2">
    <source>
        <dbReference type="ARBA" id="ARBA00023187"/>
    </source>
</evidence>
<evidence type="ECO:0000259" key="3">
    <source>
        <dbReference type="SMART" id="SM01141"/>
    </source>
</evidence>
<evidence type="ECO:0000256" key="1">
    <source>
        <dbReference type="ARBA" id="ARBA00022664"/>
    </source>
</evidence>
<evidence type="ECO:0000313" key="4">
    <source>
        <dbReference type="EnsemblMetazoa" id="CJA25192.1"/>
    </source>
</evidence>
<dbReference type="Pfam" id="PF09750">
    <property type="entry name" value="DRY_EERY"/>
    <property type="match status" value="1"/>
</dbReference>
<evidence type="ECO:0000313" key="5">
    <source>
        <dbReference type="Proteomes" id="UP000005237"/>
    </source>
</evidence>
<dbReference type="GO" id="GO:0008380">
    <property type="term" value="P:RNA splicing"/>
    <property type="evidence" value="ECO:0007669"/>
    <property type="project" value="UniProtKB-KW"/>
</dbReference>
<keyword evidence="1" id="KW-0507">mRNA processing</keyword>
<dbReference type="PANTHER" id="PTHR13161:SF4">
    <property type="entry name" value="CLK4-ASSOCIATING SERINE_ARGININE RICH PROTEIN"/>
    <property type="match status" value="1"/>
</dbReference>
<accession>A0A8R1IDX2</accession>
<keyword evidence="5" id="KW-1185">Reference proteome</keyword>
<protein>
    <submittedName>
        <fullName evidence="4">DRY_EERY domain-containing protein</fullName>
    </submittedName>
</protein>
<organism evidence="4 5">
    <name type="scientific">Caenorhabditis japonica</name>
    <dbReference type="NCBI Taxonomy" id="281687"/>
    <lineage>
        <taxon>Eukaryota</taxon>
        <taxon>Metazoa</taxon>
        <taxon>Ecdysozoa</taxon>
        <taxon>Nematoda</taxon>
        <taxon>Chromadorea</taxon>
        <taxon>Rhabditida</taxon>
        <taxon>Rhabditina</taxon>
        <taxon>Rhabditomorpha</taxon>
        <taxon>Rhabditoidea</taxon>
        <taxon>Rhabditidae</taxon>
        <taxon>Peloderinae</taxon>
        <taxon>Caenorhabditis</taxon>
    </lineage>
</organism>
<dbReference type="InterPro" id="IPR019147">
    <property type="entry name" value="SWAP_N_domain"/>
</dbReference>
<dbReference type="SMART" id="SM01141">
    <property type="entry name" value="DRY_EERY"/>
    <property type="match status" value="1"/>
</dbReference>
<feature type="domain" description="Suppressor of white apricot N-terminal" evidence="3">
    <location>
        <begin position="39"/>
        <end position="181"/>
    </location>
</feature>
<dbReference type="GO" id="GO:0006397">
    <property type="term" value="P:mRNA processing"/>
    <property type="evidence" value="ECO:0007669"/>
    <property type="project" value="UniProtKB-KW"/>
</dbReference>
<dbReference type="EnsemblMetazoa" id="CJA25192.1">
    <property type="protein sequence ID" value="CJA25192.1"/>
    <property type="gene ID" value="WBGene00180764"/>
</dbReference>
<proteinExistence type="predicted"/>
<dbReference type="AlphaFoldDB" id="A0A8R1IDX2"/>
<reference evidence="5" key="1">
    <citation type="submission" date="2010-08" db="EMBL/GenBank/DDBJ databases">
        <authorList>
            <consortium name="Caenorhabditis japonica Sequencing Consortium"/>
            <person name="Wilson R.K."/>
        </authorList>
    </citation>
    <scope>NUCLEOTIDE SEQUENCE [LARGE SCALE GENOMIC DNA]</scope>
    <source>
        <strain evidence="5">DF5081</strain>
    </source>
</reference>
<keyword evidence="2" id="KW-0508">mRNA splicing</keyword>
<reference evidence="4" key="2">
    <citation type="submission" date="2022-06" db="UniProtKB">
        <authorList>
            <consortium name="EnsemblMetazoa"/>
        </authorList>
    </citation>
    <scope>IDENTIFICATION</scope>
    <source>
        <strain evidence="4">DF5081</strain>
    </source>
</reference>
<dbReference type="InterPro" id="IPR040397">
    <property type="entry name" value="SWAP"/>
</dbReference>
<name>A0A8R1IDX2_CAEJA</name>